<organism evidence="2 3">
    <name type="scientific">Bipolaris oryzae ATCC 44560</name>
    <dbReference type="NCBI Taxonomy" id="930090"/>
    <lineage>
        <taxon>Eukaryota</taxon>
        <taxon>Fungi</taxon>
        <taxon>Dikarya</taxon>
        <taxon>Ascomycota</taxon>
        <taxon>Pezizomycotina</taxon>
        <taxon>Dothideomycetes</taxon>
        <taxon>Pleosporomycetidae</taxon>
        <taxon>Pleosporales</taxon>
        <taxon>Pleosporineae</taxon>
        <taxon>Pleosporaceae</taxon>
        <taxon>Bipolaris</taxon>
    </lineage>
</organism>
<protein>
    <submittedName>
        <fullName evidence="2">Uncharacterized protein</fullName>
    </submittedName>
</protein>
<feature type="compositionally biased region" description="Basic and acidic residues" evidence="1">
    <location>
        <begin position="339"/>
        <end position="354"/>
    </location>
</feature>
<feature type="compositionally biased region" description="Polar residues" evidence="1">
    <location>
        <begin position="323"/>
        <end position="338"/>
    </location>
</feature>
<name>W6YRL5_COCMI</name>
<gene>
    <name evidence="2" type="ORF">COCMIDRAFT_104425</name>
</gene>
<feature type="region of interest" description="Disordered" evidence="1">
    <location>
        <begin position="281"/>
        <end position="410"/>
    </location>
</feature>
<feature type="region of interest" description="Disordered" evidence="1">
    <location>
        <begin position="1"/>
        <end position="31"/>
    </location>
</feature>
<dbReference type="EMBL" id="KI964073">
    <property type="protein sequence ID" value="EUC42087.1"/>
    <property type="molecule type" value="Genomic_DNA"/>
</dbReference>
<evidence type="ECO:0000313" key="3">
    <source>
        <dbReference type="Proteomes" id="UP000054032"/>
    </source>
</evidence>
<proteinExistence type="predicted"/>
<reference evidence="2 3" key="1">
    <citation type="journal article" date="2013" name="PLoS Genet.">
        <title>Comparative genome structure, secondary metabolite, and effector coding capacity across Cochliobolus pathogens.</title>
        <authorList>
            <person name="Condon B.J."/>
            <person name="Leng Y."/>
            <person name="Wu D."/>
            <person name="Bushley K.E."/>
            <person name="Ohm R.A."/>
            <person name="Otillar R."/>
            <person name="Martin J."/>
            <person name="Schackwitz W."/>
            <person name="Grimwood J."/>
            <person name="MohdZainudin N."/>
            <person name="Xue C."/>
            <person name="Wang R."/>
            <person name="Manning V.A."/>
            <person name="Dhillon B."/>
            <person name="Tu Z.J."/>
            <person name="Steffenson B.J."/>
            <person name="Salamov A."/>
            <person name="Sun H."/>
            <person name="Lowry S."/>
            <person name="LaButti K."/>
            <person name="Han J."/>
            <person name="Copeland A."/>
            <person name="Lindquist E."/>
            <person name="Barry K."/>
            <person name="Schmutz J."/>
            <person name="Baker S.E."/>
            <person name="Ciuffetti L.M."/>
            <person name="Grigoriev I.V."/>
            <person name="Zhong S."/>
            <person name="Turgeon B.G."/>
        </authorList>
    </citation>
    <scope>NUCLEOTIDE SEQUENCE [LARGE SCALE GENOMIC DNA]</scope>
    <source>
        <strain evidence="2 3">ATCC 44560</strain>
    </source>
</reference>
<keyword evidence="3" id="KW-1185">Reference proteome</keyword>
<dbReference type="GeneID" id="19118500"/>
<feature type="region of interest" description="Disordered" evidence="1">
    <location>
        <begin position="237"/>
        <end position="264"/>
    </location>
</feature>
<evidence type="ECO:0000313" key="2">
    <source>
        <dbReference type="EMBL" id="EUC42087.1"/>
    </source>
</evidence>
<dbReference type="RefSeq" id="XP_007691389.1">
    <property type="nucleotide sequence ID" value="XM_007693199.1"/>
</dbReference>
<dbReference type="KEGG" id="bor:COCMIDRAFT_104425"/>
<dbReference type="HOGENOM" id="CLU_436128_0_0_1"/>
<feature type="compositionally biased region" description="Polar residues" evidence="1">
    <location>
        <begin position="380"/>
        <end position="409"/>
    </location>
</feature>
<feature type="compositionally biased region" description="Low complexity" evidence="1">
    <location>
        <begin position="528"/>
        <end position="549"/>
    </location>
</feature>
<sequence length="627" mass="69268">MDNHHTFPASRVYNNNHINDSSSYRVPPSTGYPVQPVRPPMIPPQQAVYRENATALTYTRNQMVHNIWMRDPQTGKAVVRPAKGLSCPGSYTDLTTGQRYTYQQMIEITGKILAEHFSRTKPQVDQAQLFQAVQVQQRFQPQMQSQVHPHHVGHPLCEYTDGRAYQSQSRPEVQNQRFAEQQAHMTQQGQGQQSLLQQGIHPSTQPLSHVAKAGNPTFIDKLGRQWSRQQYEELVRRQEAQKAQASTTRGSGLGSQLQQASQTPSLMTMSLNDSLHMNDMHNGMAPQTHPDLLQHQKGNMGPPPGPANPGVQQQHQYMPPGTKSLQQSPIADQSGRQWTRSEWEKVERCRESKKNLVPPSHATKASVPGNPSRKPVAHKQSMSKIQKQPVSQPAASVAQSKKPSVTQPAKQAVPCEVKVTGKEVANESLNSLATSTSVAPVPQSNQPTQISMSKQPSIALNTTPTPNPPPVVNQPPVSTQPITVSQWDVENGRMIHDSITSFISSHQEAHHEAISKVAAPTPTLNPRITSPSSTTNSPPTTATAPSLPSPSILSIFTTVKHHHHSTGLSDFSELNGGVLAKVDNLELLRTICTVDPDGSFRAPEPRWVSEERARLEWEVCVVGRRYR</sequence>
<feature type="region of interest" description="Disordered" evidence="1">
    <location>
        <begin position="511"/>
        <end position="549"/>
    </location>
</feature>
<accession>W6YRL5</accession>
<evidence type="ECO:0000256" key="1">
    <source>
        <dbReference type="SAM" id="MobiDB-lite"/>
    </source>
</evidence>
<feature type="compositionally biased region" description="Polar residues" evidence="1">
    <location>
        <begin position="12"/>
        <end position="24"/>
    </location>
</feature>
<dbReference type="Proteomes" id="UP000054032">
    <property type="component" value="Unassembled WGS sequence"/>
</dbReference>
<dbReference type="OrthoDB" id="3694495at2759"/>
<dbReference type="AlphaFoldDB" id="W6YRL5"/>